<dbReference type="InterPro" id="IPR001789">
    <property type="entry name" value="Sig_transdc_resp-reg_receiver"/>
</dbReference>
<organism evidence="4 5">
    <name type="scientific">Flavilitoribacter nigricans (strain ATCC 23147 / DSM 23189 / NBRC 102662 / NCIMB 1420 / SS-2)</name>
    <name type="common">Lewinella nigricans</name>
    <dbReference type="NCBI Taxonomy" id="1122177"/>
    <lineage>
        <taxon>Bacteria</taxon>
        <taxon>Pseudomonadati</taxon>
        <taxon>Bacteroidota</taxon>
        <taxon>Saprospiria</taxon>
        <taxon>Saprospirales</taxon>
        <taxon>Lewinellaceae</taxon>
        <taxon>Flavilitoribacter</taxon>
    </lineage>
</organism>
<dbReference type="InterPro" id="IPR011006">
    <property type="entry name" value="CheY-like_superfamily"/>
</dbReference>
<evidence type="ECO:0000259" key="2">
    <source>
        <dbReference type="PROSITE" id="PS50110"/>
    </source>
</evidence>
<dbReference type="SUPFAM" id="SSF52172">
    <property type="entry name" value="CheY-like"/>
    <property type="match status" value="1"/>
</dbReference>
<dbReference type="PROSITE" id="PS50110">
    <property type="entry name" value="RESPONSE_REGULATORY"/>
    <property type="match status" value="1"/>
</dbReference>
<sequence>MKCLIVDDNPLARLALKKMLGGVADLILIGECENAMAAYNLLQKEPADVLFLDVEMPGMSGLDLLKSLDYQPQVVLITSKKDYAADGFDLEVVDYIVKPVEMPRLLKAVQRARDRWIQAGGSGQEGTGSTIFIRVNNQLLSVRYEDILQVQALGDYVVFVTADKKYPVHLTMKVVEERLPADRFLRVHRSHIVAVDKITNLEQNSLLIDDQVVPVSEGYKKALMERLNIF</sequence>
<dbReference type="InterPro" id="IPR007492">
    <property type="entry name" value="LytTR_DNA-bd_dom"/>
</dbReference>
<dbReference type="InterPro" id="IPR046947">
    <property type="entry name" value="LytR-like"/>
</dbReference>
<dbReference type="Gene3D" id="2.40.50.1020">
    <property type="entry name" value="LytTr DNA-binding domain"/>
    <property type="match status" value="1"/>
</dbReference>
<dbReference type="Gene3D" id="3.40.50.2300">
    <property type="match status" value="1"/>
</dbReference>
<dbReference type="Proteomes" id="UP000223913">
    <property type="component" value="Unassembled WGS sequence"/>
</dbReference>
<gene>
    <name evidence="4" type="ORF">CRP01_27050</name>
</gene>
<proteinExistence type="predicted"/>
<dbReference type="PROSITE" id="PS50930">
    <property type="entry name" value="HTH_LYTTR"/>
    <property type="match status" value="1"/>
</dbReference>
<dbReference type="SMART" id="SM00850">
    <property type="entry name" value="LytTR"/>
    <property type="match status" value="1"/>
</dbReference>
<keyword evidence="4" id="KW-0238">DNA-binding</keyword>
<name>A0A2D0N4C9_FLAN2</name>
<dbReference type="OrthoDB" id="1646880at2"/>
<feature type="domain" description="Response regulatory" evidence="2">
    <location>
        <begin position="2"/>
        <end position="113"/>
    </location>
</feature>
<keyword evidence="1" id="KW-0597">Phosphoprotein</keyword>
<reference evidence="4 5" key="1">
    <citation type="submission" date="2017-10" db="EMBL/GenBank/DDBJ databases">
        <title>The draft genome sequence of Lewinella nigricans NBRC 102662.</title>
        <authorList>
            <person name="Wang K."/>
        </authorList>
    </citation>
    <scope>NUCLEOTIDE SEQUENCE [LARGE SCALE GENOMIC DNA]</scope>
    <source>
        <strain evidence="4 5">NBRC 102662</strain>
    </source>
</reference>
<dbReference type="RefSeq" id="WP_099153182.1">
    <property type="nucleotide sequence ID" value="NZ_PDUD01000032.1"/>
</dbReference>
<comment type="caution">
    <text evidence="4">The sequence shown here is derived from an EMBL/GenBank/DDBJ whole genome shotgun (WGS) entry which is preliminary data.</text>
</comment>
<feature type="domain" description="HTH LytTR-type" evidence="3">
    <location>
        <begin position="131"/>
        <end position="229"/>
    </location>
</feature>
<evidence type="ECO:0000313" key="4">
    <source>
        <dbReference type="EMBL" id="PHN03345.1"/>
    </source>
</evidence>
<dbReference type="Pfam" id="PF04397">
    <property type="entry name" value="LytTR"/>
    <property type="match status" value="1"/>
</dbReference>
<feature type="modified residue" description="4-aspartylphosphate" evidence="1">
    <location>
        <position position="53"/>
    </location>
</feature>
<dbReference type="Pfam" id="PF00072">
    <property type="entry name" value="Response_reg"/>
    <property type="match status" value="1"/>
</dbReference>
<evidence type="ECO:0000256" key="1">
    <source>
        <dbReference type="PROSITE-ProRule" id="PRU00169"/>
    </source>
</evidence>
<dbReference type="AlphaFoldDB" id="A0A2D0N4C9"/>
<dbReference type="PANTHER" id="PTHR37299">
    <property type="entry name" value="TRANSCRIPTIONAL REGULATOR-RELATED"/>
    <property type="match status" value="1"/>
</dbReference>
<evidence type="ECO:0000313" key="5">
    <source>
        <dbReference type="Proteomes" id="UP000223913"/>
    </source>
</evidence>
<dbReference type="GO" id="GO:0003677">
    <property type="term" value="F:DNA binding"/>
    <property type="evidence" value="ECO:0007669"/>
    <property type="project" value="UniProtKB-KW"/>
</dbReference>
<protein>
    <submittedName>
        <fullName evidence="4">DNA-binding response regulator</fullName>
    </submittedName>
</protein>
<dbReference type="GO" id="GO:0000156">
    <property type="term" value="F:phosphorelay response regulator activity"/>
    <property type="evidence" value="ECO:0007669"/>
    <property type="project" value="InterPro"/>
</dbReference>
<dbReference type="PANTHER" id="PTHR37299:SF1">
    <property type="entry name" value="STAGE 0 SPORULATION PROTEIN A HOMOLOG"/>
    <property type="match status" value="1"/>
</dbReference>
<dbReference type="SMART" id="SM00448">
    <property type="entry name" value="REC"/>
    <property type="match status" value="1"/>
</dbReference>
<keyword evidence="5" id="KW-1185">Reference proteome</keyword>
<evidence type="ECO:0000259" key="3">
    <source>
        <dbReference type="PROSITE" id="PS50930"/>
    </source>
</evidence>
<accession>A0A2D0N4C9</accession>
<dbReference type="EMBL" id="PDUD01000032">
    <property type="protein sequence ID" value="PHN03345.1"/>
    <property type="molecule type" value="Genomic_DNA"/>
</dbReference>